<dbReference type="EMBL" id="JBHTKJ010000030">
    <property type="protein sequence ID" value="MFD1039071.1"/>
    <property type="molecule type" value="Genomic_DNA"/>
</dbReference>
<gene>
    <name evidence="6" type="ORF">ACFQ3N_11820</name>
</gene>
<dbReference type="Pfam" id="PF04688">
    <property type="entry name" value="Holin_SPP1"/>
    <property type="match status" value="1"/>
</dbReference>
<evidence type="ECO:0000313" key="6">
    <source>
        <dbReference type="EMBL" id="MFD1039071.1"/>
    </source>
</evidence>
<dbReference type="InterPro" id="IPR006479">
    <property type="entry name" value="Holin"/>
</dbReference>
<comment type="subcellular location">
    <subcellularLocation>
        <location evidence="1">Membrane</location>
    </subcellularLocation>
</comment>
<evidence type="ECO:0000313" key="7">
    <source>
        <dbReference type="Proteomes" id="UP001597040"/>
    </source>
</evidence>
<name>A0ABW3LP08_9BACI</name>
<feature type="transmembrane region" description="Helical" evidence="5">
    <location>
        <begin position="12"/>
        <end position="32"/>
    </location>
</feature>
<protein>
    <submittedName>
        <fullName evidence="6">Phage holin</fullName>
    </submittedName>
</protein>
<evidence type="ECO:0000256" key="5">
    <source>
        <dbReference type="SAM" id="Phobius"/>
    </source>
</evidence>
<keyword evidence="4 5" id="KW-0472">Membrane</keyword>
<evidence type="ECO:0000256" key="2">
    <source>
        <dbReference type="ARBA" id="ARBA00022692"/>
    </source>
</evidence>
<dbReference type="RefSeq" id="WP_390362668.1">
    <property type="nucleotide sequence ID" value="NZ_JBHTKJ010000030.1"/>
</dbReference>
<dbReference type="NCBIfam" id="TIGR01592">
    <property type="entry name" value="holin_SPP1"/>
    <property type="match status" value="1"/>
</dbReference>
<sequence length="85" mass="9373">MGIMDKGSIVRTLVLLVALVNQTLVMFGKSPLPFDGEFLEQFISTAFTIISASAAWFKNNYVTKTGIQQKHVLLEKGLTKGGRKK</sequence>
<evidence type="ECO:0000256" key="3">
    <source>
        <dbReference type="ARBA" id="ARBA00022989"/>
    </source>
</evidence>
<accession>A0ABW3LP08</accession>
<keyword evidence="3 5" id="KW-1133">Transmembrane helix</keyword>
<dbReference type="Proteomes" id="UP001597040">
    <property type="component" value="Unassembled WGS sequence"/>
</dbReference>
<feature type="transmembrane region" description="Helical" evidence="5">
    <location>
        <begin position="38"/>
        <end position="57"/>
    </location>
</feature>
<proteinExistence type="predicted"/>
<reference evidence="7" key="1">
    <citation type="journal article" date="2019" name="Int. J. Syst. Evol. Microbiol.">
        <title>The Global Catalogue of Microorganisms (GCM) 10K type strain sequencing project: providing services to taxonomists for standard genome sequencing and annotation.</title>
        <authorList>
            <consortium name="The Broad Institute Genomics Platform"/>
            <consortium name="The Broad Institute Genome Sequencing Center for Infectious Disease"/>
            <person name="Wu L."/>
            <person name="Ma J."/>
        </authorList>
    </citation>
    <scope>NUCLEOTIDE SEQUENCE [LARGE SCALE GENOMIC DNA]</scope>
    <source>
        <strain evidence="7">CCUG 56754</strain>
    </source>
</reference>
<organism evidence="6 7">
    <name type="scientific">Virgibacillus byunsanensis</name>
    <dbReference type="NCBI Taxonomy" id="570945"/>
    <lineage>
        <taxon>Bacteria</taxon>
        <taxon>Bacillati</taxon>
        <taxon>Bacillota</taxon>
        <taxon>Bacilli</taxon>
        <taxon>Bacillales</taxon>
        <taxon>Bacillaceae</taxon>
        <taxon>Virgibacillus</taxon>
    </lineage>
</organism>
<keyword evidence="2 5" id="KW-0812">Transmembrane</keyword>
<evidence type="ECO:0000256" key="4">
    <source>
        <dbReference type="ARBA" id="ARBA00023136"/>
    </source>
</evidence>
<keyword evidence="7" id="KW-1185">Reference proteome</keyword>
<evidence type="ECO:0000256" key="1">
    <source>
        <dbReference type="ARBA" id="ARBA00004370"/>
    </source>
</evidence>
<comment type="caution">
    <text evidence="6">The sequence shown here is derived from an EMBL/GenBank/DDBJ whole genome shotgun (WGS) entry which is preliminary data.</text>
</comment>